<gene>
    <name evidence="6" type="ORF">PVBDA_1003470</name>
</gene>
<keyword evidence="5" id="KW-1133">Transmembrane helix</keyword>
<evidence type="ECO:0000256" key="1">
    <source>
        <dbReference type="ARBA" id="ARBA00005251"/>
    </source>
</evidence>
<organism evidence="6 7">
    <name type="scientific">Plasmodium vinckei brucechwatti</name>
    <dbReference type="NCBI Taxonomy" id="119398"/>
    <lineage>
        <taxon>Eukaryota</taxon>
        <taxon>Sar</taxon>
        <taxon>Alveolata</taxon>
        <taxon>Apicomplexa</taxon>
        <taxon>Aconoidasida</taxon>
        <taxon>Haemosporida</taxon>
        <taxon>Plasmodiidae</taxon>
        <taxon>Plasmodium</taxon>
        <taxon>Plasmodium (Vinckeia)</taxon>
    </lineage>
</organism>
<dbReference type="PANTHER" id="PTHR21569">
    <property type="entry name" value="RIBOSOMAL PROTEIN S9"/>
    <property type="match status" value="1"/>
</dbReference>
<dbReference type="VEuPathDB" id="PlasmoDB:PVBDA_1003470"/>
<reference evidence="6 7" key="1">
    <citation type="submission" date="2020-08" db="EMBL/GenBank/DDBJ databases">
        <authorList>
            <person name="Ramaprasad A."/>
        </authorList>
    </citation>
    <scope>NUCLEOTIDE SEQUENCE [LARGE SCALE GENOMIC DNA]</scope>
</reference>
<dbReference type="Gene3D" id="3.30.230.10">
    <property type="match status" value="1"/>
</dbReference>
<keyword evidence="5" id="KW-0472">Membrane</keyword>
<dbReference type="InterPro" id="IPR014721">
    <property type="entry name" value="Ribsml_uS5_D2-typ_fold_subgr"/>
</dbReference>
<sequence>MFLNHVNRNNTIFIFICIFFYYTIFYHILQNVACKRVSKSNNFFHIANIEHGGDTKLLKTWSNRKKWKNENKKDGSVLYNVSKISMNKLGNTFFLFNKPINIITCTNRRKTNSFLIFKKKKDKGESAANVKKKPKKVFTEEEIEELRRKAKEKLQPKKEDTTTGKGGKKGKKKKKSDDILKHKSKETDENEELEKSDQLKEDEIKTETIEHIKSRDDFEKIVGSTTDIISEKEIEYLHKISNKDDELLNYDKREKHIELNYEDTIFDEGNYMQNYVNNISKFRFDIFNINNKNEFDRITKYLNYEYIEHIPIDIPTDKNYNIELKTYFYEIVCDLIKKNKDRFCHADMEIDSIDDDEFNKINEEKEEAENVYKIEAKKGKINNIDEESDNNKTLNNFLKENKKEDRSGENKNFEINNKNDNIMKIIKPTDQDIMNKYMSIDLYNILCDIKEEYDYMFNNGGLANFSFDENRKVNKEKLIFSGKKKRAIATVFLQKGNNHLIINNRDGYQYLQYQIFNINKIFSPLLHLCMNRNFNVVAHVEGGGLTGQSVAIFHALVKYIVYNFSLKIKPFFRSFKFMTVDSRKVERKKYGLKKARKKKQYSKR</sequence>
<dbReference type="Pfam" id="PF00380">
    <property type="entry name" value="Ribosomal_S9"/>
    <property type="match status" value="1"/>
</dbReference>
<dbReference type="SUPFAM" id="SSF54211">
    <property type="entry name" value="Ribosomal protein S5 domain 2-like"/>
    <property type="match status" value="1"/>
</dbReference>
<dbReference type="Proteomes" id="UP000515550">
    <property type="component" value="Chromosome PVBDA_10"/>
</dbReference>
<keyword evidence="3" id="KW-0687">Ribonucleoprotein</keyword>
<name>A0A6V7S9I0_PLAVN</name>
<dbReference type="PANTHER" id="PTHR21569:SF1">
    <property type="entry name" value="SMALL RIBOSOMAL SUBUNIT PROTEIN US9M"/>
    <property type="match status" value="1"/>
</dbReference>
<accession>A0A6V7S9I0</accession>
<dbReference type="EMBL" id="LR865388">
    <property type="protein sequence ID" value="CAD2093662.1"/>
    <property type="molecule type" value="Genomic_DNA"/>
</dbReference>
<dbReference type="GO" id="GO:0015935">
    <property type="term" value="C:small ribosomal subunit"/>
    <property type="evidence" value="ECO:0007669"/>
    <property type="project" value="TreeGrafter"/>
</dbReference>
<feature type="transmembrane region" description="Helical" evidence="5">
    <location>
        <begin position="12"/>
        <end position="29"/>
    </location>
</feature>
<evidence type="ECO:0000313" key="7">
    <source>
        <dbReference type="Proteomes" id="UP000515550"/>
    </source>
</evidence>
<evidence type="ECO:0000256" key="3">
    <source>
        <dbReference type="ARBA" id="ARBA00023274"/>
    </source>
</evidence>
<evidence type="ECO:0000256" key="5">
    <source>
        <dbReference type="SAM" id="Phobius"/>
    </source>
</evidence>
<proteinExistence type="inferred from homology"/>
<evidence type="ECO:0000256" key="4">
    <source>
        <dbReference type="SAM" id="MobiDB-lite"/>
    </source>
</evidence>
<dbReference type="AlphaFoldDB" id="A0A6V7S9I0"/>
<evidence type="ECO:0000256" key="2">
    <source>
        <dbReference type="ARBA" id="ARBA00022980"/>
    </source>
</evidence>
<comment type="similarity">
    <text evidence="1">Belongs to the universal ribosomal protein uS9 family.</text>
</comment>
<dbReference type="InterPro" id="IPR000754">
    <property type="entry name" value="Ribosomal_uS9"/>
</dbReference>
<feature type="compositionally biased region" description="Basic and acidic residues" evidence="4">
    <location>
        <begin position="152"/>
        <end position="162"/>
    </location>
</feature>
<dbReference type="InterPro" id="IPR020568">
    <property type="entry name" value="Ribosomal_Su5_D2-typ_SF"/>
</dbReference>
<keyword evidence="2 6" id="KW-0689">Ribosomal protein</keyword>
<protein>
    <submittedName>
        <fullName evidence="6">30S ribosomal protein S9, putative</fullName>
    </submittedName>
</protein>
<feature type="region of interest" description="Disordered" evidence="4">
    <location>
        <begin position="149"/>
        <end position="199"/>
    </location>
</feature>
<dbReference type="GO" id="GO:0003735">
    <property type="term" value="F:structural constituent of ribosome"/>
    <property type="evidence" value="ECO:0007669"/>
    <property type="project" value="InterPro"/>
</dbReference>
<keyword evidence="5" id="KW-0812">Transmembrane</keyword>
<feature type="compositionally biased region" description="Basic and acidic residues" evidence="4">
    <location>
        <begin position="175"/>
        <end position="199"/>
    </location>
</feature>
<evidence type="ECO:0000313" key="6">
    <source>
        <dbReference type="EMBL" id="CAD2093662.1"/>
    </source>
</evidence>
<dbReference type="GO" id="GO:0006412">
    <property type="term" value="P:translation"/>
    <property type="evidence" value="ECO:0007669"/>
    <property type="project" value="InterPro"/>
</dbReference>
<dbReference type="GO" id="GO:0003723">
    <property type="term" value="F:RNA binding"/>
    <property type="evidence" value="ECO:0007669"/>
    <property type="project" value="TreeGrafter"/>
</dbReference>